<proteinExistence type="predicted"/>
<sequence length="383" mass="43537">MKKAKFVVRPSSLAACTILAGDLPAGHLLYRVVLRFKHFKPWKDKQGLAAVILTRAEWMVDTSLTRHQYDRAVKILKDRKLITVRHEKMRKTDQFQRTWIYLAEHVTSAISDITAGDAISFQPESTGKPNSAKSELVFDLFSATADDKENEEQKDNEEEKSNVYQQTYIGADAPEEEVRVADKKEAIEDFLNAKGLPKDVEKAVAEFCCYMGFIGYPVPFPDKFFVSDFEQCINALSLSDYRLFSAGEIAEDPTDTEFTSISYDLRALQIIVSHWEDFNFFLKFANGAWNVPLVPTIGFLKMQASNIVAFFHFQEWVYGVSQGYSHLLFSPSNYADDNHATFDAYRTDDAQFKQLSNHALGKRVKGVIAKHGSRPALFQFSRS</sequence>
<dbReference type="Proteomes" id="UP000249739">
    <property type="component" value="Unassembled WGS sequence"/>
</dbReference>
<reference evidence="1 2" key="1">
    <citation type="submission" date="2017-08" db="EMBL/GenBank/DDBJ databases">
        <title>Infants hospitalized years apart are colonized by the same room-sourced microbial strains.</title>
        <authorList>
            <person name="Brooks B."/>
            <person name="Olm M.R."/>
            <person name="Firek B.A."/>
            <person name="Baker R."/>
            <person name="Thomas B.C."/>
            <person name="Morowitz M.J."/>
            <person name="Banfield J.F."/>
        </authorList>
    </citation>
    <scope>NUCLEOTIDE SEQUENCE [LARGE SCALE GENOMIC DNA]</scope>
    <source>
        <strain evidence="1">S2_006_000_R2_64</strain>
    </source>
</reference>
<dbReference type="EMBL" id="QFOT01000044">
    <property type="protein sequence ID" value="PZP55945.1"/>
    <property type="molecule type" value="Genomic_DNA"/>
</dbReference>
<gene>
    <name evidence="1" type="ORF">DI586_05295</name>
</gene>
<organism evidence="1 2">
    <name type="scientific">Micavibrio aeruginosavorus</name>
    <dbReference type="NCBI Taxonomy" id="349221"/>
    <lineage>
        <taxon>Bacteria</taxon>
        <taxon>Pseudomonadati</taxon>
        <taxon>Bdellovibrionota</taxon>
        <taxon>Bdellovibrionia</taxon>
        <taxon>Bdellovibrionales</taxon>
        <taxon>Pseudobdellovibrionaceae</taxon>
        <taxon>Micavibrio</taxon>
    </lineage>
</organism>
<comment type="caution">
    <text evidence="1">The sequence shown here is derived from an EMBL/GenBank/DDBJ whole genome shotgun (WGS) entry which is preliminary data.</text>
</comment>
<name>A0A2W5FIX1_9BACT</name>
<evidence type="ECO:0000313" key="1">
    <source>
        <dbReference type="EMBL" id="PZP55945.1"/>
    </source>
</evidence>
<dbReference type="AlphaFoldDB" id="A0A2W5FIX1"/>
<evidence type="ECO:0000313" key="2">
    <source>
        <dbReference type="Proteomes" id="UP000249739"/>
    </source>
</evidence>
<accession>A0A2W5FIX1</accession>
<protein>
    <submittedName>
        <fullName evidence="1">Uncharacterized protein</fullName>
    </submittedName>
</protein>